<gene>
    <name evidence="2" type="ORF">UR93_C0015G0004</name>
</gene>
<evidence type="ECO:0000313" key="2">
    <source>
        <dbReference type="EMBL" id="KKP88374.1"/>
    </source>
</evidence>
<dbReference type="EMBL" id="LBRB01000015">
    <property type="protein sequence ID" value="KKP88374.1"/>
    <property type="molecule type" value="Genomic_DNA"/>
</dbReference>
<comment type="caution">
    <text evidence="2">The sequence shown here is derived from an EMBL/GenBank/DDBJ whole genome shotgun (WGS) entry which is preliminary data.</text>
</comment>
<accession>A0A0G0D277</accession>
<proteinExistence type="predicted"/>
<protein>
    <submittedName>
        <fullName evidence="2">Uncharacterized protein</fullName>
    </submittedName>
</protein>
<feature type="signal peptide" evidence="1">
    <location>
        <begin position="1"/>
        <end position="24"/>
    </location>
</feature>
<dbReference type="Proteomes" id="UP000034316">
    <property type="component" value="Unassembled WGS sequence"/>
</dbReference>
<dbReference type="STRING" id="1618333.UR93_C0015G0004"/>
<dbReference type="AlphaFoldDB" id="A0A0G0D277"/>
<keyword evidence="1" id="KW-0732">Signal</keyword>
<sequence length="97" mass="10254">MIKNDFKKRVVLSAIAVLALNATAIGIWSANSGKLTSSADVVPGEKYINVPIKESNLKTSSGVKTQANSTVMAKPVNIDLDNPLFSEPIVTITKVGI</sequence>
<feature type="chain" id="PRO_5002531744" evidence="1">
    <location>
        <begin position="25"/>
        <end position="97"/>
    </location>
</feature>
<name>A0A0G0D277_9BACT</name>
<reference evidence="2 3" key="1">
    <citation type="journal article" date="2015" name="Nature">
        <title>rRNA introns, odd ribosomes, and small enigmatic genomes across a large radiation of phyla.</title>
        <authorList>
            <person name="Brown C.T."/>
            <person name="Hug L.A."/>
            <person name="Thomas B.C."/>
            <person name="Sharon I."/>
            <person name="Castelle C.J."/>
            <person name="Singh A."/>
            <person name="Wilkins M.J."/>
            <person name="Williams K.H."/>
            <person name="Banfield J.F."/>
        </authorList>
    </citation>
    <scope>NUCLEOTIDE SEQUENCE [LARGE SCALE GENOMIC DNA]</scope>
</reference>
<evidence type="ECO:0000313" key="3">
    <source>
        <dbReference type="Proteomes" id="UP000034316"/>
    </source>
</evidence>
<organism evidence="2 3">
    <name type="scientific">Berkelbacteria bacterium GW2011_GWA2_35_9</name>
    <dbReference type="NCBI Taxonomy" id="1618333"/>
    <lineage>
        <taxon>Bacteria</taxon>
        <taxon>Candidatus Berkelbacteria</taxon>
    </lineage>
</organism>
<evidence type="ECO:0000256" key="1">
    <source>
        <dbReference type="SAM" id="SignalP"/>
    </source>
</evidence>